<dbReference type="FunFam" id="1.20.120.1750:FF:000053">
    <property type="entry name" value="RBR-type E3 ubiquitin transferase"/>
    <property type="match status" value="1"/>
</dbReference>
<name>A0A8S1N9W7_PARPR</name>
<evidence type="ECO:0000259" key="10">
    <source>
        <dbReference type="PROSITE" id="PS51873"/>
    </source>
</evidence>
<feature type="transmembrane region" description="Helical" evidence="9">
    <location>
        <begin position="179"/>
        <end position="199"/>
    </location>
</feature>
<dbReference type="EC" id="2.3.2.31" evidence="2"/>
<dbReference type="GO" id="GO:0016567">
    <property type="term" value="P:protein ubiquitination"/>
    <property type="evidence" value="ECO:0007669"/>
    <property type="project" value="InterPro"/>
</dbReference>
<dbReference type="PANTHER" id="PTHR11685">
    <property type="entry name" value="RBR FAMILY RING FINGER AND IBR DOMAIN-CONTAINING"/>
    <property type="match status" value="1"/>
</dbReference>
<dbReference type="Pfam" id="PF22191">
    <property type="entry name" value="IBR_1"/>
    <property type="match status" value="1"/>
</dbReference>
<feature type="domain" description="RING-type" evidence="10">
    <location>
        <begin position="1"/>
        <end position="181"/>
    </location>
</feature>
<keyword evidence="9" id="KW-0812">Transmembrane</keyword>
<dbReference type="AlphaFoldDB" id="A0A8S1N9W7"/>
<keyword evidence="9" id="KW-0472">Membrane</keyword>
<keyword evidence="6" id="KW-0863">Zinc-finger</keyword>
<gene>
    <name evidence="11" type="ORF">PPRIM_AZ9-3.1.T0700038</name>
</gene>
<evidence type="ECO:0000256" key="2">
    <source>
        <dbReference type="ARBA" id="ARBA00012251"/>
    </source>
</evidence>
<keyword evidence="8" id="KW-0862">Zinc</keyword>
<sequence>MNCPCCCCIQDENEFVRIKDCKCIYCYSCLIEQIKVKKDEKCLGCPQNLDFIKIFHQTKYEPQLQEILCIQYLQNCQDTLPCPKADCKYYGIIPDDCDGNYECEKCHTIWHEQNITFFNKQKLFTKAMQFIVTKPCPQCGVLIQKNGGCPQMKCQHCRYIFCWDCDQDILKHTEFQCNLIKSFHLLIIFVQMLSLLYTIGFLDLFYNIICFILHYLLICIISPLFIIIPTYSIYLAFYKRYFKKCTLLLLSIIPTMYLKEYLELDLDTILSVSVVETIVMVLIIIKTYNK</sequence>
<dbReference type="GO" id="GO:0061630">
    <property type="term" value="F:ubiquitin protein ligase activity"/>
    <property type="evidence" value="ECO:0007669"/>
    <property type="project" value="UniProtKB-EC"/>
</dbReference>
<evidence type="ECO:0000256" key="4">
    <source>
        <dbReference type="ARBA" id="ARBA00022723"/>
    </source>
</evidence>
<keyword evidence="9" id="KW-1133">Transmembrane helix</keyword>
<feature type="transmembrane region" description="Helical" evidence="9">
    <location>
        <begin position="269"/>
        <end position="288"/>
    </location>
</feature>
<dbReference type="InterPro" id="IPR044066">
    <property type="entry name" value="TRIAD_supradom"/>
</dbReference>
<comment type="caution">
    <text evidence="11">The sequence shown here is derived from an EMBL/GenBank/DDBJ whole genome shotgun (WGS) entry which is preliminary data.</text>
</comment>
<evidence type="ECO:0000256" key="7">
    <source>
        <dbReference type="ARBA" id="ARBA00022786"/>
    </source>
</evidence>
<reference evidence="11" key="1">
    <citation type="submission" date="2021-01" db="EMBL/GenBank/DDBJ databases">
        <authorList>
            <consortium name="Genoscope - CEA"/>
            <person name="William W."/>
        </authorList>
    </citation>
    <scope>NUCLEOTIDE SEQUENCE</scope>
</reference>
<dbReference type="OMA" id="NCPCCCC"/>
<dbReference type="InterPro" id="IPR031127">
    <property type="entry name" value="E3_UB_ligase_RBR"/>
</dbReference>
<dbReference type="GO" id="GO:0008270">
    <property type="term" value="F:zinc ion binding"/>
    <property type="evidence" value="ECO:0007669"/>
    <property type="project" value="UniProtKB-KW"/>
</dbReference>
<evidence type="ECO:0000256" key="3">
    <source>
        <dbReference type="ARBA" id="ARBA00022679"/>
    </source>
</evidence>
<dbReference type="Proteomes" id="UP000688137">
    <property type="component" value="Unassembled WGS sequence"/>
</dbReference>
<organism evidence="11 12">
    <name type="scientific">Paramecium primaurelia</name>
    <dbReference type="NCBI Taxonomy" id="5886"/>
    <lineage>
        <taxon>Eukaryota</taxon>
        <taxon>Sar</taxon>
        <taxon>Alveolata</taxon>
        <taxon>Ciliophora</taxon>
        <taxon>Intramacronucleata</taxon>
        <taxon>Oligohymenophorea</taxon>
        <taxon>Peniculida</taxon>
        <taxon>Parameciidae</taxon>
        <taxon>Paramecium</taxon>
    </lineage>
</organism>
<protein>
    <recommendedName>
        <fullName evidence="2">RBR-type E3 ubiquitin transferase</fullName>
        <ecNumber evidence="2">2.3.2.31</ecNumber>
    </recommendedName>
</protein>
<keyword evidence="12" id="KW-1185">Reference proteome</keyword>
<proteinExistence type="predicted"/>
<feature type="transmembrane region" description="Helical" evidence="9">
    <location>
        <begin position="241"/>
        <end position="257"/>
    </location>
</feature>
<evidence type="ECO:0000256" key="5">
    <source>
        <dbReference type="ARBA" id="ARBA00022737"/>
    </source>
</evidence>
<evidence type="ECO:0000256" key="6">
    <source>
        <dbReference type="ARBA" id="ARBA00022771"/>
    </source>
</evidence>
<evidence type="ECO:0000256" key="9">
    <source>
        <dbReference type="SAM" id="Phobius"/>
    </source>
</evidence>
<feature type="transmembrane region" description="Helical" evidence="9">
    <location>
        <begin position="205"/>
        <end position="229"/>
    </location>
</feature>
<keyword evidence="3" id="KW-0808">Transferase</keyword>
<evidence type="ECO:0000313" key="11">
    <source>
        <dbReference type="EMBL" id="CAD8083394.1"/>
    </source>
</evidence>
<keyword evidence="5" id="KW-0677">Repeat</keyword>
<accession>A0A8S1N9W7</accession>
<keyword evidence="7" id="KW-0833">Ubl conjugation pathway</keyword>
<evidence type="ECO:0000313" key="12">
    <source>
        <dbReference type="Proteomes" id="UP000688137"/>
    </source>
</evidence>
<keyword evidence="4" id="KW-0479">Metal-binding</keyword>
<dbReference type="PROSITE" id="PS51873">
    <property type="entry name" value="TRIAD"/>
    <property type="match status" value="1"/>
</dbReference>
<dbReference type="InterPro" id="IPR002867">
    <property type="entry name" value="IBR_dom"/>
</dbReference>
<evidence type="ECO:0000256" key="1">
    <source>
        <dbReference type="ARBA" id="ARBA00001798"/>
    </source>
</evidence>
<dbReference type="EMBL" id="CAJJDM010000073">
    <property type="protein sequence ID" value="CAD8083394.1"/>
    <property type="molecule type" value="Genomic_DNA"/>
</dbReference>
<dbReference type="SMART" id="SM00647">
    <property type="entry name" value="IBR"/>
    <property type="match status" value="1"/>
</dbReference>
<evidence type="ECO:0000256" key="8">
    <source>
        <dbReference type="ARBA" id="ARBA00022833"/>
    </source>
</evidence>
<comment type="catalytic activity">
    <reaction evidence="1">
        <text>[E2 ubiquitin-conjugating enzyme]-S-ubiquitinyl-L-cysteine + [acceptor protein]-L-lysine = [E2 ubiquitin-conjugating enzyme]-L-cysteine + [acceptor protein]-N(6)-ubiquitinyl-L-lysine.</text>
        <dbReference type="EC" id="2.3.2.31"/>
    </reaction>
</comment>